<name>A0A0A1U8D8_ENTIV</name>
<dbReference type="GeneID" id="14890102"/>
<evidence type="ECO:0000313" key="1">
    <source>
        <dbReference type="EMBL" id="ELP91096.1"/>
    </source>
</evidence>
<gene>
    <name evidence="1" type="ORF">EIN_268420</name>
</gene>
<dbReference type="AlphaFoldDB" id="A0A0A1U8D8"/>
<accession>A0A0A1U8D8</accession>
<organism evidence="1 2">
    <name type="scientific">Entamoeba invadens IP1</name>
    <dbReference type="NCBI Taxonomy" id="370355"/>
    <lineage>
        <taxon>Eukaryota</taxon>
        <taxon>Amoebozoa</taxon>
        <taxon>Evosea</taxon>
        <taxon>Archamoebae</taxon>
        <taxon>Mastigamoebida</taxon>
        <taxon>Entamoebidae</taxon>
        <taxon>Entamoeba</taxon>
    </lineage>
</organism>
<evidence type="ECO:0000313" key="2">
    <source>
        <dbReference type="Proteomes" id="UP000014680"/>
    </source>
</evidence>
<feature type="non-terminal residue" evidence="1">
    <location>
        <position position="27"/>
    </location>
</feature>
<dbReference type="Proteomes" id="UP000014680">
    <property type="component" value="Unassembled WGS sequence"/>
</dbReference>
<feature type="non-terminal residue" evidence="1">
    <location>
        <position position="1"/>
    </location>
</feature>
<reference evidence="1 2" key="1">
    <citation type="submission" date="2012-10" db="EMBL/GenBank/DDBJ databases">
        <authorList>
            <person name="Zafar N."/>
            <person name="Inman J."/>
            <person name="Hall N."/>
            <person name="Lorenzi H."/>
            <person name="Caler E."/>
        </authorList>
    </citation>
    <scope>NUCLEOTIDE SEQUENCE [LARGE SCALE GENOMIC DNA]</scope>
    <source>
        <strain evidence="1 2">IP1</strain>
    </source>
</reference>
<protein>
    <submittedName>
        <fullName evidence="1">Uncharacterized protein</fullName>
    </submittedName>
</protein>
<dbReference type="VEuPathDB" id="AmoebaDB:EIN_268420"/>
<dbReference type="KEGG" id="eiv:EIN_268420"/>
<dbReference type="EMBL" id="KB206479">
    <property type="protein sequence ID" value="ELP91096.1"/>
    <property type="molecule type" value="Genomic_DNA"/>
</dbReference>
<keyword evidence="2" id="KW-1185">Reference proteome</keyword>
<sequence length="27" mass="2891">MVLVSVSLFVSSLLLANLFLLLSNTPV</sequence>
<proteinExistence type="predicted"/>
<dbReference type="RefSeq" id="XP_004257867.1">
    <property type="nucleotide sequence ID" value="XM_004257819.1"/>
</dbReference>